<evidence type="ECO:0000256" key="5">
    <source>
        <dbReference type="ARBA" id="ARBA00022777"/>
    </source>
</evidence>
<evidence type="ECO:0000256" key="2">
    <source>
        <dbReference type="ARBA" id="ARBA00012438"/>
    </source>
</evidence>
<dbReference type="EMBL" id="SMLD01000099">
    <property type="protein sequence ID" value="TDE41398.1"/>
    <property type="molecule type" value="Genomic_DNA"/>
</dbReference>
<dbReference type="GO" id="GO:0004673">
    <property type="term" value="F:protein histidine kinase activity"/>
    <property type="evidence" value="ECO:0007669"/>
    <property type="project" value="UniProtKB-EC"/>
</dbReference>
<feature type="region of interest" description="Disordered" evidence="8">
    <location>
        <begin position="47"/>
        <end position="83"/>
    </location>
</feature>
<evidence type="ECO:0000256" key="7">
    <source>
        <dbReference type="ARBA" id="ARBA00023012"/>
    </source>
</evidence>
<organism evidence="9 10">
    <name type="scientific">Nonomuraea mesophila</name>
    <dbReference type="NCBI Taxonomy" id="2530382"/>
    <lineage>
        <taxon>Bacteria</taxon>
        <taxon>Bacillati</taxon>
        <taxon>Actinomycetota</taxon>
        <taxon>Actinomycetes</taxon>
        <taxon>Streptosporangiales</taxon>
        <taxon>Streptosporangiaceae</taxon>
        <taxon>Nonomuraea</taxon>
    </lineage>
</organism>
<dbReference type="EC" id="2.7.13.3" evidence="2"/>
<evidence type="ECO:0000256" key="3">
    <source>
        <dbReference type="ARBA" id="ARBA00022679"/>
    </source>
</evidence>
<evidence type="ECO:0000256" key="4">
    <source>
        <dbReference type="ARBA" id="ARBA00022741"/>
    </source>
</evidence>
<name>A0A4R5F1J7_9ACTN</name>
<reference evidence="9 10" key="1">
    <citation type="submission" date="2019-03" db="EMBL/GenBank/DDBJ databases">
        <title>Draft genome sequences of novel Actinobacteria.</title>
        <authorList>
            <person name="Sahin N."/>
            <person name="Ay H."/>
            <person name="Saygin H."/>
        </authorList>
    </citation>
    <scope>NUCLEOTIDE SEQUENCE [LARGE SCALE GENOMIC DNA]</scope>
    <source>
        <strain evidence="9 10">6K102</strain>
    </source>
</reference>
<dbReference type="Gene3D" id="3.30.565.10">
    <property type="entry name" value="Histidine kinase-like ATPase, C-terminal domain"/>
    <property type="match status" value="1"/>
</dbReference>
<keyword evidence="4" id="KW-0547">Nucleotide-binding</keyword>
<evidence type="ECO:0000256" key="6">
    <source>
        <dbReference type="ARBA" id="ARBA00022840"/>
    </source>
</evidence>
<proteinExistence type="predicted"/>
<feature type="compositionally biased region" description="Polar residues" evidence="8">
    <location>
        <begin position="64"/>
        <end position="79"/>
    </location>
</feature>
<evidence type="ECO:0000313" key="9">
    <source>
        <dbReference type="EMBL" id="TDE41398.1"/>
    </source>
</evidence>
<evidence type="ECO:0000256" key="8">
    <source>
        <dbReference type="SAM" id="MobiDB-lite"/>
    </source>
</evidence>
<dbReference type="RefSeq" id="WP_132635340.1">
    <property type="nucleotide sequence ID" value="NZ_SMLD01000099.1"/>
</dbReference>
<comment type="caution">
    <text evidence="9">The sequence shown here is derived from an EMBL/GenBank/DDBJ whole genome shotgun (WGS) entry which is preliminary data.</text>
</comment>
<dbReference type="PANTHER" id="PTHR42878:SF7">
    <property type="entry name" value="SENSOR HISTIDINE KINASE GLRK"/>
    <property type="match status" value="1"/>
</dbReference>
<keyword evidence="7" id="KW-0902">Two-component regulatory system</keyword>
<dbReference type="PANTHER" id="PTHR42878">
    <property type="entry name" value="TWO-COMPONENT HISTIDINE KINASE"/>
    <property type="match status" value="1"/>
</dbReference>
<dbReference type="InterPro" id="IPR036890">
    <property type="entry name" value="HATPase_C_sf"/>
</dbReference>
<dbReference type="GO" id="GO:0005524">
    <property type="term" value="F:ATP binding"/>
    <property type="evidence" value="ECO:0007669"/>
    <property type="project" value="UniProtKB-KW"/>
</dbReference>
<accession>A0A4R5F1J7</accession>
<evidence type="ECO:0000256" key="1">
    <source>
        <dbReference type="ARBA" id="ARBA00000085"/>
    </source>
</evidence>
<dbReference type="GO" id="GO:0030295">
    <property type="term" value="F:protein kinase activator activity"/>
    <property type="evidence" value="ECO:0007669"/>
    <property type="project" value="TreeGrafter"/>
</dbReference>
<keyword evidence="6" id="KW-0067">ATP-binding</keyword>
<evidence type="ECO:0000313" key="10">
    <source>
        <dbReference type="Proteomes" id="UP000295136"/>
    </source>
</evidence>
<dbReference type="SUPFAM" id="SSF55874">
    <property type="entry name" value="ATPase domain of HSP90 chaperone/DNA topoisomerase II/histidine kinase"/>
    <property type="match status" value="1"/>
</dbReference>
<keyword evidence="5 9" id="KW-0418">Kinase</keyword>
<dbReference type="GO" id="GO:0007234">
    <property type="term" value="P:osmosensory signaling via phosphorelay pathway"/>
    <property type="evidence" value="ECO:0007669"/>
    <property type="project" value="TreeGrafter"/>
</dbReference>
<sequence>MRAEFEAALHNAPNETNWRQTGQQLMASLDRLQNIFTDLQTLTKLDASEPGQREPVDLAERVTSETTGPRSKKIVSSPQPGVVVTGDRHRLARMLTKLLDNAKRHADSTVIVTERRNSEAVLEVLDDGAGIAPLVGPICPPQSGATNPYQAG</sequence>
<keyword evidence="3" id="KW-0808">Transferase</keyword>
<gene>
    <name evidence="9" type="ORF">E1295_30420</name>
</gene>
<dbReference type="InterPro" id="IPR050351">
    <property type="entry name" value="BphY/WalK/GraS-like"/>
</dbReference>
<dbReference type="Proteomes" id="UP000295136">
    <property type="component" value="Unassembled WGS sequence"/>
</dbReference>
<keyword evidence="10" id="KW-1185">Reference proteome</keyword>
<dbReference type="AlphaFoldDB" id="A0A4R5F1J7"/>
<protein>
    <recommendedName>
        <fullName evidence="2">histidine kinase</fullName>
        <ecNumber evidence="2">2.7.13.3</ecNumber>
    </recommendedName>
</protein>
<dbReference type="GO" id="GO:0000156">
    <property type="term" value="F:phosphorelay response regulator activity"/>
    <property type="evidence" value="ECO:0007669"/>
    <property type="project" value="TreeGrafter"/>
</dbReference>
<feature type="compositionally biased region" description="Basic and acidic residues" evidence="8">
    <location>
        <begin position="51"/>
        <end position="63"/>
    </location>
</feature>
<comment type="catalytic activity">
    <reaction evidence="1">
        <text>ATP + protein L-histidine = ADP + protein N-phospho-L-histidine.</text>
        <dbReference type="EC" id="2.7.13.3"/>
    </reaction>
</comment>